<protein>
    <recommendedName>
        <fullName evidence="1">Glycine cleavage system P-protein N-terminal domain-containing protein</fullName>
    </recommendedName>
</protein>
<feature type="domain" description="Glycine cleavage system P-protein N-terminal" evidence="1">
    <location>
        <begin position="46"/>
        <end position="93"/>
    </location>
</feature>
<sequence length="94" mass="11103">MHCTLRVTQCSKQLCKHNKITLHIHKYNSTTTNIERLLPKKDEFQNRHIGPREYELTKMLQTIGFKNLEELSRTAIPDHILHTKDLNIEQPISK</sequence>
<dbReference type="AlphaFoldDB" id="A0ABD2BF91"/>
<dbReference type="Pfam" id="PF02347">
    <property type="entry name" value="GDC-P"/>
    <property type="match status" value="1"/>
</dbReference>
<evidence type="ECO:0000259" key="1">
    <source>
        <dbReference type="Pfam" id="PF02347"/>
    </source>
</evidence>
<dbReference type="Proteomes" id="UP001607302">
    <property type="component" value="Unassembled WGS sequence"/>
</dbReference>
<dbReference type="InterPro" id="IPR049315">
    <property type="entry name" value="GDC-P_N"/>
</dbReference>
<organism evidence="2 3">
    <name type="scientific">Vespula squamosa</name>
    <name type="common">Southern yellow jacket</name>
    <name type="synonym">Wasp</name>
    <dbReference type="NCBI Taxonomy" id="30214"/>
    <lineage>
        <taxon>Eukaryota</taxon>
        <taxon>Metazoa</taxon>
        <taxon>Ecdysozoa</taxon>
        <taxon>Arthropoda</taxon>
        <taxon>Hexapoda</taxon>
        <taxon>Insecta</taxon>
        <taxon>Pterygota</taxon>
        <taxon>Neoptera</taxon>
        <taxon>Endopterygota</taxon>
        <taxon>Hymenoptera</taxon>
        <taxon>Apocrita</taxon>
        <taxon>Aculeata</taxon>
        <taxon>Vespoidea</taxon>
        <taxon>Vespidae</taxon>
        <taxon>Vespinae</taxon>
        <taxon>Vespula</taxon>
    </lineage>
</organism>
<keyword evidence="3" id="KW-1185">Reference proteome</keyword>
<comment type="caution">
    <text evidence="2">The sequence shown here is derived from an EMBL/GenBank/DDBJ whole genome shotgun (WGS) entry which is preliminary data.</text>
</comment>
<gene>
    <name evidence="2" type="ORF">V1478_004880</name>
</gene>
<name>A0ABD2BF91_VESSQ</name>
<accession>A0ABD2BF91</accession>
<evidence type="ECO:0000313" key="3">
    <source>
        <dbReference type="Proteomes" id="UP001607302"/>
    </source>
</evidence>
<reference evidence="2 3" key="1">
    <citation type="journal article" date="2024" name="Ann. Entomol. Soc. Am.">
        <title>Genomic analyses of the southern and eastern yellowjacket wasps (Hymenoptera: Vespidae) reveal evolutionary signatures of social life.</title>
        <authorList>
            <person name="Catto M.A."/>
            <person name="Caine P.B."/>
            <person name="Orr S.E."/>
            <person name="Hunt B.G."/>
            <person name="Goodisman M.A.D."/>
        </authorList>
    </citation>
    <scope>NUCLEOTIDE SEQUENCE [LARGE SCALE GENOMIC DNA]</scope>
    <source>
        <strain evidence="2">233</strain>
        <tissue evidence="2">Head and thorax</tissue>
    </source>
</reference>
<proteinExistence type="predicted"/>
<evidence type="ECO:0000313" key="2">
    <source>
        <dbReference type="EMBL" id="KAL2731335.1"/>
    </source>
</evidence>
<dbReference type="EMBL" id="JAUDFV010000105">
    <property type="protein sequence ID" value="KAL2731335.1"/>
    <property type="molecule type" value="Genomic_DNA"/>
</dbReference>